<accession>A0A2T7PRD9</accession>
<keyword evidence="2" id="KW-1185">Reference proteome</keyword>
<reference evidence="1 2" key="1">
    <citation type="submission" date="2018-04" db="EMBL/GenBank/DDBJ databases">
        <title>The genome of golden apple snail Pomacea canaliculata provides insight into stress tolerance and invasive adaptation.</title>
        <authorList>
            <person name="Liu C."/>
            <person name="Liu B."/>
            <person name="Ren Y."/>
            <person name="Zhang Y."/>
            <person name="Wang H."/>
            <person name="Li S."/>
            <person name="Jiang F."/>
            <person name="Yin L."/>
            <person name="Zhang G."/>
            <person name="Qian W."/>
            <person name="Fan W."/>
        </authorList>
    </citation>
    <scope>NUCLEOTIDE SEQUENCE [LARGE SCALE GENOMIC DNA]</scope>
    <source>
        <strain evidence="1">SZHN2017</strain>
        <tissue evidence="1">Muscle</tissue>
    </source>
</reference>
<sequence>MHEQRRSGVDELQLQKCVSRDCAFDLQRLGSNVTMVCTAQRSAAALGSQVTTMVYITQQAPALACDFSIQWMLNCYQMIRRSGLYEDPCVAEHEQVL</sequence>
<gene>
    <name evidence="1" type="ORF">C0Q70_02962</name>
</gene>
<evidence type="ECO:0000313" key="2">
    <source>
        <dbReference type="Proteomes" id="UP000245119"/>
    </source>
</evidence>
<proteinExistence type="predicted"/>
<name>A0A2T7PRD9_POMCA</name>
<organism evidence="1 2">
    <name type="scientific">Pomacea canaliculata</name>
    <name type="common">Golden apple snail</name>
    <dbReference type="NCBI Taxonomy" id="400727"/>
    <lineage>
        <taxon>Eukaryota</taxon>
        <taxon>Metazoa</taxon>
        <taxon>Spiralia</taxon>
        <taxon>Lophotrochozoa</taxon>
        <taxon>Mollusca</taxon>
        <taxon>Gastropoda</taxon>
        <taxon>Caenogastropoda</taxon>
        <taxon>Architaenioglossa</taxon>
        <taxon>Ampullarioidea</taxon>
        <taxon>Ampullariidae</taxon>
        <taxon>Pomacea</taxon>
    </lineage>
</organism>
<evidence type="ECO:0000313" key="1">
    <source>
        <dbReference type="EMBL" id="PVD35992.1"/>
    </source>
</evidence>
<dbReference type="AlphaFoldDB" id="A0A2T7PRD9"/>
<comment type="caution">
    <text evidence="1">The sequence shown here is derived from an EMBL/GenBank/DDBJ whole genome shotgun (WGS) entry which is preliminary data.</text>
</comment>
<dbReference type="Proteomes" id="UP000245119">
    <property type="component" value="Linkage Group LG2"/>
</dbReference>
<dbReference type="EMBL" id="PZQS01000002">
    <property type="protein sequence ID" value="PVD35992.1"/>
    <property type="molecule type" value="Genomic_DNA"/>
</dbReference>
<protein>
    <submittedName>
        <fullName evidence="1">Uncharacterized protein</fullName>
    </submittedName>
</protein>